<evidence type="ECO:0000256" key="1">
    <source>
        <dbReference type="SAM" id="SignalP"/>
    </source>
</evidence>
<dbReference type="CDD" id="cd12797">
    <property type="entry name" value="M23_peptidase"/>
    <property type="match status" value="1"/>
</dbReference>
<dbReference type="Pfam" id="PF01551">
    <property type="entry name" value="Peptidase_M23"/>
    <property type="match status" value="1"/>
</dbReference>
<proteinExistence type="predicted"/>
<organism evidence="3 4">
    <name type="scientific">Tumebacillus lacus</name>
    <dbReference type="NCBI Taxonomy" id="2995335"/>
    <lineage>
        <taxon>Bacteria</taxon>
        <taxon>Bacillati</taxon>
        <taxon>Bacillota</taxon>
        <taxon>Bacilli</taxon>
        <taxon>Bacillales</taxon>
        <taxon>Alicyclobacillaceae</taxon>
        <taxon>Tumebacillus</taxon>
    </lineage>
</organism>
<dbReference type="InterPro" id="IPR011055">
    <property type="entry name" value="Dup_hybrid_motif"/>
</dbReference>
<feature type="domain" description="M23ase beta-sheet core" evidence="2">
    <location>
        <begin position="65"/>
        <end position="159"/>
    </location>
</feature>
<dbReference type="PANTHER" id="PTHR21666:SF270">
    <property type="entry name" value="MUREIN HYDROLASE ACTIVATOR ENVC"/>
    <property type="match status" value="1"/>
</dbReference>
<evidence type="ECO:0000313" key="3">
    <source>
        <dbReference type="EMBL" id="MCX7572038.1"/>
    </source>
</evidence>
<evidence type="ECO:0000259" key="2">
    <source>
        <dbReference type="Pfam" id="PF01551"/>
    </source>
</evidence>
<feature type="signal peptide" evidence="1">
    <location>
        <begin position="1"/>
        <end position="21"/>
    </location>
</feature>
<protein>
    <submittedName>
        <fullName evidence="3">M23 family metallopeptidase</fullName>
    </submittedName>
</protein>
<gene>
    <name evidence="3" type="ORF">OS242_19050</name>
</gene>
<dbReference type="EMBL" id="JAPMLT010000015">
    <property type="protein sequence ID" value="MCX7572038.1"/>
    <property type="molecule type" value="Genomic_DNA"/>
</dbReference>
<dbReference type="InterPro" id="IPR016047">
    <property type="entry name" value="M23ase_b-sheet_dom"/>
</dbReference>
<comment type="caution">
    <text evidence="3">The sequence shown here is derived from an EMBL/GenBank/DDBJ whole genome shotgun (WGS) entry which is preliminary data.</text>
</comment>
<keyword evidence="4" id="KW-1185">Reference proteome</keyword>
<dbReference type="InterPro" id="IPR050570">
    <property type="entry name" value="Cell_wall_metabolism_enzyme"/>
</dbReference>
<keyword evidence="1" id="KW-0732">Signal</keyword>
<dbReference type="PANTHER" id="PTHR21666">
    <property type="entry name" value="PEPTIDASE-RELATED"/>
    <property type="match status" value="1"/>
</dbReference>
<dbReference type="Proteomes" id="UP001208017">
    <property type="component" value="Unassembled WGS sequence"/>
</dbReference>
<sequence>MKKLIASVLALTVIAPTTVLAADYSIVFTGTTTGAGTINLGNPHSTYFTVTSKFNQPRNVNGTNPHRGTDLGAPYGESIYASWNGWVTYTNIGAYDLIVYLDINNDGLKNDNAYIKYDHISAIHVANGAAITKGQRIASTGNEGGVYAAHTHFGVMKDSGADGTPDYWVRNEPYYRTVAAWDYGKELDFISYSTYNSNTGSVYAYAHDSGGAETLAATDVTFFHRKAGTATWTASTPTKNGNQFTLNFTGKYPAGTSIHWMVRANRPSVISTGKPYWAFHNPKFAQPDYDPNATAYAYDYFTNTVQ</sequence>
<dbReference type="Gene3D" id="2.70.70.10">
    <property type="entry name" value="Glucose Permease (Domain IIA)"/>
    <property type="match status" value="1"/>
</dbReference>
<evidence type="ECO:0000313" key="4">
    <source>
        <dbReference type="Proteomes" id="UP001208017"/>
    </source>
</evidence>
<dbReference type="RefSeq" id="WP_267153289.1">
    <property type="nucleotide sequence ID" value="NZ_JAPMLT010000015.1"/>
</dbReference>
<name>A0ABT3X569_9BACL</name>
<reference evidence="3 4" key="1">
    <citation type="submission" date="2022-11" db="EMBL/GenBank/DDBJ databases">
        <title>Study of microbial diversity in lake waters.</title>
        <authorList>
            <person name="Zhang J."/>
        </authorList>
    </citation>
    <scope>NUCLEOTIDE SEQUENCE [LARGE SCALE GENOMIC DNA]</scope>
    <source>
        <strain evidence="3 4">DT12</strain>
    </source>
</reference>
<feature type="chain" id="PRO_5046350309" evidence="1">
    <location>
        <begin position="22"/>
        <end position="306"/>
    </location>
</feature>
<dbReference type="SUPFAM" id="SSF51261">
    <property type="entry name" value="Duplicated hybrid motif"/>
    <property type="match status" value="1"/>
</dbReference>
<accession>A0ABT3X569</accession>